<dbReference type="Gene3D" id="3.30.565.10">
    <property type="entry name" value="Histidine kinase-like ATPase, C-terminal domain"/>
    <property type="match status" value="1"/>
</dbReference>
<accession>A0A2K8UER4</accession>
<dbReference type="EMBL" id="CP020370">
    <property type="protein sequence ID" value="AUB84070.1"/>
    <property type="molecule type" value="Genomic_DNA"/>
</dbReference>
<dbReference type="PRINTS" id="PR00775">
    <property type="entry name" value="HEATSHOCK90"/>
</dbReference>
<reference evidence="1 2" key="1">
    <citation type="submission" date="2017-03" db="EMBL/GenBank/DDBJ databases">
        <title>Complete genome sequence of Candidatus 'Thiodictyon syntrophicum' sp. nov. strain Cad16T, a photolithoautotroph purple sulfur bacterium isolated from an alpine meromictic lake.</title>
        <authorList>
            <person name="Luedin S.M."/>
            <person name="Pothier J.F."/>
            <person name="Danza F."/>
            <person name="Storelli N."/>
            <person name="Wittwer M."/>
            <person name="Tonolla M."/>
        </authorList>
    </citation>
    <scope>NUCLEOTIDE SEQUENCE [LARGE SCALE GENOMIC DNA]</scope>
    <source>
        <strain evidence="1 2">Cad16T</strain>
    </source>
</reference>
<gene>
    <name evidence="1" type="ORF">THSYN_26125</name>
</gene>
<sequence length="581" mass="63498">MHESDAWWLCFDTIQMIDQELRGVDAFLEETGRPRFKAHHVKAAESSARLARYIETAGWRPVDTRLRVTDVAALVERLGGKRLYGDDPRVALRELIQNAADAIRARRCVPGISADFGVITVALRDRSDGIWLEVQDNGVGMSTSVLTGTLLDFGASLWRSSAMQQEHPGLVGRGLNASGRFGIGFFSIFILGEHVKVTSRRYAAALIDTRTLEFRHGLASRPVLRDPSNDEGLVDCRTRVSVRLLKAPDEKGGLLHREMLIGKPILTALPALVASLCPALDVRIDIVDRSESMHGVVEASDWRVLPGKQFLTRIMVADLSWLPRPSVAIGDNLRDLQSPDGTQYGRACIHPTARAASAGVVTIGGLRATGLGYIGGVLFGGEPETVVRNAALPAVPSSVLSAWATEQAQLLPESALSPRFCVRGACVVLSLGGDPCNLSIALMGDEGKNRTELLELLVEVDTVRVFKGLSVSYDDSRDEMKEGLFDDAFVADSDLVFLEVKYPDILTVGSQKWPQCMPGYSSIPGPRTPFDAFYALVQEAWGNEFDQEAEECRVGEVDGFYEITREVILFKRSAPSTDYPA</sequence>
<organism evidence="1 2">
    <name type="scientific">Candidatus Thiodictyon syntrophicum</name>
    <dbReference type="NCBI Taxonomy" id="1166950"/>
    <lineage>
        <taxon>Bacteria</taxon>
        <taxon>Pseudomonadati</taxon>
        <taxon>Pseudomonadota</taxon>
        <taxon>Gammaproteobacteria</taxon>
        <taxon>Chromatiales</taxon>
        <taxon>Chromatiaceae</taxon>
        <taxon>Thiodictyon</taxon>
    </lineage>
</organism>
<dbReference type="InterPro" id="IPR020575">
    <property type="entry name" value="Hsp90_N"/>
</dbReference>
<dbReference type="OrthoDB" id="9802640at2"/>
<evidence type="ECO:0000313" key="1">
    <source>
        <dbReference type="EMBL" id="AUB84070.1"/>
    </source>
</evidence>
<protein>
    <recommendedName>
        <fullName evidence="3">ATP-binding protein</fullName>
    </recommendedName>
</protein>
<dbReference type="KEGG" id="tsy:THSYN_26125"/>
<dbReference type="Pfam" id="PF13589">
    <property type="entry name" value="HATPase_c_3"/>
    <property type="match status" value="1"/>
</dbReference>
<name>A0A2K8UER4_9GAMM</name>
<evidence type="ECO:0008006" key="3">
    <source>
        <dbReference type="Google" id="ProtNLM"/>
    </source>
</evidence>
<dbReference type="Proteomes" id="UP000232638">
    <property type="component" value="Chromosome"/>
</dbReference>
<evidence type="ECO:0000313" key="2">
    <source>
        <dbReference type="Proteomes" id="UP000232638"/>
    </source>
</evidence>
<dbReference type="AlphaFoldDB" id="A0A2K8UER4"/>
<proteinExistence type="predicted"/>
<dbReference type="InterPro" id="IPR036890">
    <property type="entry name" value="HATPase_C_sf"/>
</dbReference>
<dbReference type="SUPFAM" id="SSF55874">
    <property type="entry name" value="ATPase domain of HSP90 chaperone/DNA topoisomerase II/histidine kinase"/>
    <property type="match status" value="1"/>
</dbReference>
<keyword evidence="2" id="KW-1185">Reference proteome</keyword>